<keyword evidence="2" id="KW-1185">Reference proteome</keyword>
<proteinExistence type="predicted"/>
<evidence type="ECO:0000313" key="1">
    <source>
        <dbReference type="EMBL" id="KAH1065697.1"/>
    </source>
</evidence>
<dbReference type="Proteomes" id="UP000828251">
    <property type="component" value="Unassembled WGS sequence"/>
</dbReference>
<evidence type="ECO:0000313" key="2">
    <source>
        <dbReference type="Proteomes" id="UP000828251"/>
    </source>
</evidence>
<accession>A0A9D3V0Z9</accession>
<protein>
    <submittedName>
        <fullName evidence="1">Uncharacterized protein</fullName>
    </submittedName>
</protein>
<organism evidence="1 2">
    <name type="scientific">Gossypium stocksii</name>
    <dbReference type="NCBI Taxonomy" id="47602"/>
    <lineage>
        <taxon>Eukaryota</taxon>
        <taxon>Viridiplantae</taxon>
        <taxon>Streptophyta</taxon>
        <taxon>Embryophyta</taxon>
        <taxon>Tracheophyta</taxon>
        <taxon>Spermatophyta</taxon>
        <taxon>Magnoliopsida</taxon>
        <taxon>eudicotyledons</taxon>
        <taxon>Gunneridae</taxon>
        <taxon>Pentapetalae</taxon>
        <taxon>rosids</taxon>
        <taxon>malvids</taxon>
        <taxon>Malvales</taxon>
        <taxon>Malvaceae</taxon>
        <taxon>Malvoideae</taxon>
        <taxon>Gossypium</taxon>
    </lineage>
</organism>
<dbReference type="EMBL" id="JAIQCV010000009">
    <property type="protein sequence ID" value="KAH1065697.1"/>
    <property type="molecule type" value="Genomic_DNA"/>
</dbReference>
<dbReference type="AlphaFoldDB" id="A0A9D3V0Z9"/>
<name>A0A9D3V0Z9_9ROSI</name>
<sequence length="50" mass="5997">MADPLLFQKPYVLMQVFDDDDDIDHQPLIRVGLSSFRHFDNQLYLNIRDM</sequence>
<gene>
    <name evidence="1" type="ORF">J1N35_030684</name>
</gene>
<comment type="caution">
    <text evidence="1">The sequence shown here is derived from an EMBL/GenBank/DDBJ whole genome shotgun (WGS) entry which is preliminary data.</text>
</comment>
<reference evidence="1 2" key="1">
    <citation type="journal article" date="2021" name="Plant Biotechnol. J.">
        <title>Multi-omics assisted identification of the key and species-specific regulatory components of drought-tolerant mechanisms in Gossypium stocksii.</title>
        <authorList>
            <person name="Yu D."/>
            <person name="Ke L."/>
            <person name="Zhang D."/>
            <person name="Wu Y."/>
            <person name="Sun Y."/>
            <person name="Mei J."/>
            <person name="Sun J."/>
            <person name="Sun Y."/>
        </authorList>
    </citation>
    <scope>NUCLEOTIDE SEQUENCE [LARGE SCALE GENOMIC DNA]</scope>
    <source>
        <strain evidence="2">cv. E1</strain>
        <tissue evidence="1">Leaf</tissue>
    </source>
</reference>